<evidence type="ECO:0000313" key="5">
    <source>
        <dbReference type="EMBL" id="KWU04428.1"/>
    </source>
</evidence>
<dbReference type="SMART" id="SM00354">
    <property type="entry name" value="HTH_LACI"/>
    <property type="match status" value="1"/>
</dbReference>
<reference evidence="6 8" key="2">
    <citation type="submission" date="2020-01" db="EMBL/GenBank/DDBJ databases">
        <title>Complete and circular genome sequences of six lactobacillus isolates from horses.</title>
        <authorList>
            <person name="Hassan H.M."/>
        </authorList>
    </citation>
    <scope>NUCLEOTIDE SEQUENCE [LARGE SCALE GENOMIC DNA]</scope>
    <source>
        <strain evidence="6 8">1D</strain>
    </source>
</reference>
<keyword evidence="2" id="KW-0238">DNA-binding</keyword>
<dbReference type="PROSITE" id="PS50932">
    <property type="entry name" value="HTH_LACI_2"/>
    <property type="match status" value="1"/>
</dbReference>
<dbReference type="GO" id="GO:0003700">
    <property type="term" value="F:DNA-binding transcription factor activity"/>
    <property type="evidence" value="ECO:0007669"/>
    <property type="project" value="TreeGrafter"/>
</dbReference>
<proteinExistence type="predicted"/>
<dbReference type="PANTHER" id="PTHR30146:SF154">
    <property type="entry name" value="TRANSCRIPTION REGULATOR, MEMBER OF GALR FAMILY"/>
    <property type="match status" value="1"/>
</dbReference>
<organism evidence="5 7">
    <name type="scientific">Lactobacillus crispatus</name>
    <dbReference type="NCBI Taxonomy" id="47770"/>
    <lineage>
        <taxon>Bacteria</taxon>
        <taxon>Bacillati</taxon>
        <taxon>Bacillota</taxon>
        <taxon>Bacilli</taxon>
        <taxon>Lactobacillales</taxon>
        <taxon>Lactobacillaceae</taxon>
        <taxon>Lactobacillus</taxon>
    </lineage>
</organism>
<dbReference type="InterPro" id="IPR046335">
    <property type="entry name" value="LacI/GalR-like_sensor"/>
</dbReference>
<dbReference type="Gene3D" id="3.40.50.2300">
    <property type="match status" value="2"/>
</dbReference>
<sequence length="316" mass="36132">MTTLSDVAKEANVSKMTVSRVINHPEQVTPELRAMVEKAMEKLNYHPNSIAQALVNNRTNVVKFVTLEDIDTTEPYYMNLLFGFARGLNTKQYAMQLVTDPNQIEKEHADGYLITGARNKDYELFDKLDKPFVLFGENHRGYDFVDSDNQLAEKMATQYALDRLYKHIVFIGIDLKEPFEYSREAGYINTLQQHQLIPQIFRVSNHSHAAQDVIHEHFKEFKKDTCFVCASDRIAVGVVRQLQDEGARIPEDFGVIGFDGVFLDQVSNPKLTTIKQPIFEMGEMLAKMLLQKIAQSGSPQGEVMLKPKLIRRQSTR</sequence>
<dbReference type="PANTHER" id="PTHR30146">
    <property type="entry name" value="LACI-RELATED TRANSCRIPTIONAL REPRESSOR"/>
    <property type="match status" value="1"/>
</dbReference>
<dbReference type="InterPro" id="IPR010982">
    <property type="entry name" value="Lambda_DNA-bd_dom_sf"/>
</dbReference>
<evidence type="ECO:0000313" key="8">
    <source>
        <dbReference type="Proteomes" id="UP000510660"/>
    </source>
</evidence>
<dbReference type="SUPFAM" id="SSF53822">
    <property type="entry name" value="Periplasmic binding protein-like I"/>
    <property type="match status" value="1"/>
</dbReference>
<dbReference type="Pfam" id="PF00356">
    <property type="entry name" value="LacI"/>
    <property type="match status" value="1"/>
</dbReference>
<protein>
    <submittedName>
        <fullName evidence="5">LacI family transcriptional regulator</fullName>
    </submittedName>
    <submittedName>
        <fullName evidence="6">Substrate-binding domain-containing protein</fullName>
    </submittedName>
</protein>
<name>A0A120DIR3_9LACO</name>
<evidence type="ECO:0000313" key="6">
    <source>
        <dbReference type="EMBL" id="QLL74864.1"/>
    </source>
</evidence>
<dbReference type="EMBL" id="CP047415">
    <property type="protein sequence ID" value="QLL74864.1"/>
    <property type="molecule type" value="Genomic_DNA"/>
</dbReference>
<evidence type="ECO:0000259" key="4">
    <source>
        <dbReference type="PROSITE" id="PS50932"/>
    </source>
</evidence>
<dbReference type="PROSITE" id="PS00356">
    <property type="entry name" value="HTH_LACI_1"/>
    <property type="match status" value="1"/>
</dbReference>
<dbReference type="Proteomes" id="UP000510660">
    <property type="component" value="Chromosome"/>
</dbReference>
<feature type="domain" description="HTH lacI-type" evidence="4">
    <location>
        <begin position="2"/>
        <end position="56"/>
    </location>
</feature>
<reference evidence="5 7" key="1">
    <citation type="journal article" date="2016" name="Microbiology (Mosc.)">
        <title>Comparison of Lactobacillus crispatus isolates from Lactobacillus-dominated vaginal microbiomes with isolates from microbiomes containing bacterial vaginosis-associated bacteria.</title>
        <authorList>
            <person name="Abdelmaksoud A.A."/>
            <person name="Koparde V.N."/>
            <person name="Sheth N.U."/>
            <person name="Serrano M.G."/>
            <person name="Glascock A.L."/>
            <person name="Fettweis J.M."/>
            <person name="Strauss Iii J.F."/>
            <person name="Buck G.A."/>
            <person name="Jefferson K.K."/>
        </authorList>
    </citation>
    <scope>NUCLEOTIDE SEQUENCE [LARGE SCALE GENOMIC DNA]</scope>
    <source>
        <strain evidence="5 7">VMC3</strain>
    </source>
</reference>
<dbReference type="SUPFAM" id="SSF47413">
    <property type="entry name" value="lambda repressor-like DNA-binding domains"/>
    <property type="match status" value="1"/>
</dbReference>
<dbReference type="Pfam" id="PF13377">
    <property type="entry name" value="Peripla_BP_3"/>
    <property type="match status" value="1"/>
</dbReference>
<keyword evidence="3" id="KW-0804">Transcription</keyword>
<evidence type="ECO:0000256" key="3">
    <source>
        <dbReference type="ARBA" id="ARBA00023163"/>
    </source>
</evidence>
<evidence type="ECO:0000256" key="2">
    <source>
        <dbReference type="ARBA" id="ARBA00023125"/>
    </source>
</evidence>
<dbReference type="GO" id="GO:0000976">
    <property type="term" value="F:transcription cis-regulatory region binding"/>
    <property type="evidence" value="ECO:0007669"/>
    <property type="project" value="TreeGrafter"/>
</dbReference>
<dbReference type="CDD" id="cd06267">
    <property type="entry name" value="PBP1_LacI_sugar_binding-like"/>
    <property type="match status" value="1"/>
</dbReference>
<evidence type="ECO:0000313" key="7">
    <source>
        <dbReference type="Proteomes" id="UP000067598"/>
    </source>
</evidence>
<dbReference type="EMBL" id="LJGP01000008">
    <property type="protein sequence ID" value="KWU04428.1"/>
    <property type="molecule type" value="Genomic_DNA"/>
</dbReference>
<dbReference type="PRINTS" id="PR00036">
    <property type="entry name" value="HTHLACI"/>
</dbReference>
<gene>
    <name evidence="5" type="ORF">AEL95_02315</name>
    <name evidence="6" type="ORF">GTO85_11245</name>
</gene>
<accession>A0A120DIR3</accession>
<keyword evidence="1" id="KW-0805">Transcription regulation</keyword>
<dbReference type="Gene3D" id="1.10.260.40">
    <property type="entry name" value="lambda repressor-like DNA-binding domains"/>
    <property type="match status" value="1"/>
</dbReference>
<dbReference type="RefSeq" id="WP_060461797.1">
    <property type="nucleotide sequence ID" value="NZ_AP025162.1"/>
</dbReference>
<dbReference type="CDD" id="cd01392">
    <property type="entry name" value="HTH_LacI"/>
    <property type="match status" value="1"/>
</dbReference>
<dbReference type="Proteomes" id="UP000067598">
    <property type="component" value="Unassembled WGS sequence"/>
</dbReference>
<dbReference type="InterPro" id="IPR028082">
    <property type="entry name" value="Peripla_BP_I"/>
</dbReference>
<evidence type="ECO:0000256" key="1">
    <source>
        <dbReference type="ARBA" id="ARBA00023015"/>
    </source>
</evidence>
<dbReference type="InterPro" id="IPR000843">
    <property type="entry name" value="HTH_LacI"/>
</dbReference>
<dbReference type="PATRIC" id="fig|47770.28.peg.2064"/>
<dbReference type="AlphaFoldDB" id="A0A120DIR3"/>